<comment type="caution">
    <text evidence="2">The sequence shown here is derived from an EMBL/GenBank/DDBJ whole genome shotgun (WGS) entry which is preliminary data.</text>
</comment>
<dbReference type="Pfam" id="PF11350">
    <property type="entry name" value="DUF3152"/>
    <property type="match status" value="1"/>
</dbReference>
<evidence type="ECO:0000313" key="2">
    <source>
        <dbReference type="EMBL" id="RYV52277.1"/>
    </source>
</evidence>
<dbReference type="Proteomes" id="UP000293764">
    <property type="component" value="Unassembled WGS sequence"/>
</dbReference>
<feature type="domain" description="DUF3152" evidence="1">
    <location>
        <begin position="29"/>
        <end position="193"/>
    </location>
</feature>
<evidence type="ECO:0000259" key="1">
    <source>
        <dbReference type="Pfam" id="PF11350"/>
    </source>
</evidence>
<dbReference type="InterPro" id="IPR022603">
    <property type="entry name" value="DUF3152"/>
</dbReference>
<accession>A0A4Q5N614</accession>
<dbReference type="AlphaFoldDB" id="A0A4Q5N614"/>
<dbReference type="OrthoDB" id="9779865at2"/>
<dbReference type="SUPFAM" id="SSF55486">
    <property type="entry name" value="Metalloproteases ('zincins'), catalytic domain"/>
    <property type="match status" value="1"/>
</dbReference>
<keyword evidence="3" id="KW-1185">Reference proteome</keyword>
<reference evidence="2 3" key="1">
    <citation type="submission" date="2019-01" db="EMBL/GenBank/DDBJ databases">
        <title>Novel species of Cellulomonas.</title>
        <authorList>
            <person name="Liu Q."/>
            <person name="Xin Y.-H."/>
        </authorList>
    </citation>
    <scope>NUCLEOTIDE SEQUENCE [LARGE SCALE GENOMIC DNA]</scope>
    <source>
        <strain evidence="2 3">HLT2-17</strain>
    </source>
</reference>
<protein>
    <submittedName>
        <fullName evidence="2">DUF3152 domain-containing protein</fullName>
    </submittedName>
</protein>
<proteinExistence type="predicted"/>
<organism evidence="2 3">
    <name type="scientific">Pengzhenrongella frigida</name>
    <dbReference type="NCBI Taxonomy" id="1259133"/>
    <lineage>
        <taxon>Bacteria</taxon>
        <taxon>Bacillati</taxon>
        <taxon>Actinomycetota</taxon>
        <taxon>Actinomycetes</taxon>
        <taxon>Micrococcales</taxon>
        <taxon>Pengzhenrongella</taxon>
    </lineage>
</organism>
<evidence type="ECO:0000313" key="3">
    <source>
        <dbReference type="Proteomes" id="UP000293764"/>
    </source>
</evidence>
<dbReference type="EMBL" id="SDWW01000007">
    <property type="protein sequence ID" value="RYV52277.1"/>
    <property type="molecule type" value="Genomic_DNA"/>
</dbReference>
<gene>
    <name evidence="2" type="ORF">EUA98_04690</name>
</gene>
<name>A0A4Q5N614_9MICO</name>
<sequence>MAVSDVDPDALDAAGLTGADRSAGLLSTEVPPNASGGFVVVPGAVPAPGQGPVHTVRVEVEVGLPVDPTLFAATVMATLNDPRGWGAGGAMTFARTDGEAEIRVVLASPATVDAMCAPLETNGEFSCGRSGSGQASINFRRWSIGASDFGTDRTLYRHYVINHEVGHLLGHGHEECPGPGQPAPLMQQQSVGVAPCVPSGFPNP</sequence>